<dbReference type="AlphaFoldDB" id="A0A0R2H251"/>
<name>A0A0R2H251_WEIVI</name>
<evidence type="ECO:0000313" key="3">
    <source>
        <dbReference type="Proteomes" id="UP000051992"/>
    </source>
</evidence>
<gene>
    <name evidence="1" type="ORF">IV50_GL000228</name>
    <name evidence="2" type="ORF">NCTC13645_01366</name>
</gene>
<dbReference type="EMBL" id="JQBM01000001">
    <property type="protein sequence ID" value="KRN46961.1"/>
    <property type="molecule type" value="Genomic_DNA"/>
</dbReference>
<evidence type="ECO:0000313" key="2">
    <source>
        <dbReference type="EMBL" id="SUP59114.1"/>
    </source>
</evidence>
<keyword evidence="3" id="KW-1185">Reference proteome</keyword>
<evidence type="ECO:0000313" key="4">
    <source>
        <dbReference type="Proteomes" id="UP000254621"/>
    </source>
</evidence>
<dbReference type="PATRIC" id="fig|1629.5.peg.231"/>
<protein>
    <submittedName>
        <fullName evidence="1">Uncharacterized protein</fullName>
    </submittedName>
</protein>
<proteinExistence type="predicted"/>
<dbReference type="RefSeq" id="WP_057743841.1">
    <property type="nucleotide sequence ID" value="NZ_BJLU01000001.1"/>
</dbReference>
<dbReference type="Proteomes" id="UP000254621">
    <property type="component" value="Unassembled WGS sequence"/>
</dbReference>
<reference evidence="2 4" key="2">
    <citation type="submission" date="2018-06" db="EMBL/GenBank/DDBJ databases">
        <authorList>
            <consortium name="Pathogen Informatics"/>
            <person name="Doyle S."/>
        </authorList>
    </citation>
    <scope>NUCLEOTIDE SEQUENCE [LARGE SCALE GENOMIC DNA]</scope>
    <source>
        <strain evidence="2 4">NCTC13645</strain>
    </source>
</reference>
<sequence length="90" mass="9893">MSEEQNVIQLTEGWVLRVLNGTVTKADVKMVPDSTAVDIDIYTTGETTVPAFTLQLNVLADVIEVIGIDPIQKIQKLAIKMPKRIEVTLA</sequence>
<dbReference type="OrthoDB" id="2149170at2"/>
<accession>A0A0R2H251</accession>
<dbReference type="STRING" id="1629.IV50_GL000228"/>
<organism evidence="1 3">
    <name type="scientific">Weissella viridescens</name>
    <name type="common">Lactobacillus viridescens</name>
    <dbReference type="NCBI Taxonomy" id="1629"/>
    <lineage>
        <taxon>Bacteria</taxon>
        <taxon>Bacillati</taxon>
        <taxon>Bacillota</taxon>
        <taxon>Bacilli</taxon>
        <taxon>Lactobacillales</taxon>
        <taxon>Lactobacillaceae</taxon>
        <taxon>Weissella</taxon>
    </lineage>
</organism>
<dbReference type="EMBL" id="UHIV01000004">
    <property type="protein sequence ID" value="SUP59114.1"/>
    <property type="molecule type" value="Genomic_DNA"/>
</dbReference>
<dbReference type="Proteomes" id="UP000051992">
    <property type="component" value="Unassembled WGS sequence"/>
</dbReference>
<evidence type="ECO:0000313" key="1">
    <source>
        <dbReference type="EMBL" id="KRN46961.1"/>
    </source>
</evidence>
<reference evidence="1 3" key="1">
    <citation type="journal article" date="2015" name="Genome Announc.">
        <title>Expanding the biotechnology potential of lactobacilli through comparative genomics of 213 strains and associated genera.</title>
        <authorList>
            <person name="Sun Z."/>
            <person name="Harris H.M."/>
            <person name="McCann A."/>
            <person name="Guo C."/>
            <person name="Argimon S."/>
            <person name="Zhang W."/>
            <person name="Yang X."/>
            <person name="Jeffery I.B."/>
            <person name="Cooney J.C."/>
            <person name="Kagawa T.F."/>
            <person name="Liu W."/>
            <person name="Song Y."/>
            <person name="Salvetti E."/>
            <person name="Wrobel A."/>
            <person name="Rasinkangas P."/>
            <person name="Parkhill J."/>
            <person name="Rea M.C."/>
            <person name="O'Sullivan O."/>
            <person name="Ritari J."/>
            <person name="Douillard F.P."/>
            <person name="Paul Ross R."/>
            <person name="Yang R."/>
            <person name="Briner A.E."/>
            <person name="Felis G.E."/>
            <person name="de Vos W.M."/>
            <person name="Barrangou R."/>
            <person name="Klaenhammer T.R."/>
            <person name="Caufield P.W."/>
            <person name="Cui Y."/>
            <person name="Zhang H."/>
            <person name="O'Toole P.W."/>
        </authorList>
    </citation>
    <scope>NUCLEOTIDE SEQUENCE [LARGE SCALE GENOMIC DNA]</scope>
    <source>
        <strain evidence="1 3">DSM 20410</strain>
    </source>
</reference>